<keyword evidence="3" id="KW-1185">Reference proteome</keyword>
<protein>
    <submittedName>
        <fullName evidence="2">Uncharacterized protein</fullName>
    </submittedName>
</protein>
<evidence type="ECO:0000313" key="2">
    <source>
        <dbReference type="EMBL" id="MCH98966.1"/>
    </source>
</evidence>
<evidence type="ECO:0000313" key="3">
    <source>
        <dbReference type="Proteomes" id="UP000265520"/>
    </source>
</evidence>
<dbReference type="EMBL" id="LXQA010038992">
    <property type="protein sequence ID" value="MCH98966.1"/>
    <property type="molecule type" value="Genomic_DNA"/>
</dbReference>
<evidence type="ECO:0000256" key="1">
    <source>
        <dbReference type="SAM" id="MobiDB-lite"/>
    </source>
</evidence>
<organism evidence="2 3">
    <name type="scientific">Trifolium medium</name>
    <dbReference type="NCBI Taxonomy" id="97028"/>
    <lineage>
        <taxon>Eukaryota</taxon>
        <taxon>Viridiplantae</taxon>
        <taxon>Streptophyta</taxon>
        <taxon>Embryophyta</taxon>
        <taxon>Tracheophyta</taxon>
        <taxon>Spermatophyta</taxon>
        <taxon>Magnoliopsida</taxon>
        <taxon>eudicotyledons</taxon>
        <taxon>Gunneridae</taxon>
        <taxon>Pentapetalae</taxon>
        <taxon>rosids</taxon>
        <taxon>fabids</taxon>
        <taxon>Fabales</taxon>
        <taxon>Fabaceae</taxon>
        <taxon>Papilionoideae</taxon>
        <taxon>50 kb inversion clade</taxon>
        <taxon>NPAAA clade</taxon>
        <taxon>Hologalegina</taxon>
        <taxon>IRL clade</taxon>
        <taxon>Trifolieae</taxon>
        <taxon>Trifolium</taxon>
    </lineage>
</organism>
<dbReference type="Proteomes" id="UP000265520">
    <property type="component" value="Unassembled WGS sequence"/>
</dbReference>
<feature type="region of interest" description="Disordered" evidence="1">
    <location>
        <begin position="1"/>
        <end position="81"/>
    </location>
</feature>
<reference evidence="2 3" key="1">
    <citation type="journal article" date="2018" name="Front. Plant Sci.">
        <title>Red Clover (Trifolium pratense) and Zigzag Clover (T. medium) - A Picture of Genomic Similarities and Differences.</title>
        <authorList>
            <person name="Dluhosova J."/>
            <person name="Istvanek J."/>
            <person name="Nedelnik J."/>
            <person name="Repkova J."/>
        </authorList>
    </citation>
    <scope>NUCLEOTIDE SEQUENCE [LARGE SCALE GENOMIC DNA]</scope>
    <source>
        <strain evidence="3">cv. 10/8</strain>
        <tissue evidence="2">Leaf</tissue>
    </source>
</reference>
<name>A0A392NGI0_9FABA</name>
<dbReference type="AlphaFoldDB" id="A0A392NGI0"/>
<proteinExistence type="predicted"/>
<accession>A0A392NGI0</accession>
<feature type="compositionally biased region" description="Low complexity" evidence="1">
    <location>
        <begin position="40"/>
        <end position="73"/>
    </location>
</feature>
<feature type="non-terminal residue" evidence="2">
    <location>
        <position position="165"/>
    </location>
</feature>
<gene>
    <name evidence="2" type="ORF">A2U01_0019975</name>
</gene>
<comment type="caution">
    <text evidence="2">The sequence shown here is derived from an EMBL/GenBank/DDBJ whole genome shotgun (WGS) entry which is preliminary data.</text>
</comment>
<sequence length="165" mass="18052">MDTGRNCPLATSAPEAPVHMHQNHSSAPPHNNPQDDDNNHVTTAFPLPTSTTTKTPNNPNKSTSSVSSHPKATTHIVSDPTKLASFHQKSTTYVNTNNDQVTPSHATDYSTILTPINLVAVQTKKDPPDNTPSFDEIRTQNHKVDVEFEDCEEIHANPVHNGEDM</sequence>